<evidence type="ECO:0000313" key="2">
    <source>
        <dbReference type="EMBL" id="SJZ35726.1"/>
    </source>
</evidence>
<dbReference type="InterPro" id="IPR050742">
    <property type="entry name" value="Helicase_Restrict-Modif_Enz"/>
</dbReference>
<dbReference type="SMART" id="SM00487">
    <property type="entry name" value="DEXDc"/>
    <property type="match status" value="1"/>
</dbReference>
<keyword evidence="3" id="KW-1185">Reference proteome</keyword>
<dbReference type="GO" id="GO:0005524">
    <property type="term" value="F:ATP binding"/>
    <property type="evidence" value="ECO:0007669"/>
    <property type="project" value="InterPro"/>
</dbReference>
<dbReference type="SUPFAM" id="SSF56024">
    <property type="entry name" value="Phospholipase D/nuclease"/>
    <property type="match status" value="1"/>
</dbReference>
<dbReference type="InterPro" id="IPR014001">
    <property type="entry name" value="Helicase_ATP-bd"/>
</dbReference>
<gene>
    <name evidence="2" type="ORF">SAMN02745149_00910</name>
</gene>
<dbReference type="GO" id="GO:0005829">
    <property type="term" value="C:cytosol"/>
    <property type="evidence" value="ECO:0007669"/>
    <property type="project" value="TreeGrafter"/>
</dbReference>
<dbReference type="InterPro" id="IPR054347">
    <property type="entry name" value="TOTE_primase"/>
</dbReference>
<dbReference type="CDD" id="cd17926">
    <property type="entry name" value="DEXHc_RE"/>
    <property type="match status" value="1"/>
</dbReference>
<dbReference type="InterPro" id="IPR027417">
    <property type="entry name" value="P-loop_NTPase"/>
</dbReference>
<evidence type="ECO:0000313" key="3">
    <source>
        <dbReference type="Proteomes" id="UP000190423"/>
    </source>
</evidence>
<dbReference type="PANTHER" id="PTHR47396">
    <property type="entry name" value="TYPE I RESTRICTION ENZYME ECOKI R PROTEIN"/>
    <property type="match status" value="1"/>
</dbReference>
<dbReference type="Proteomes" id="UP000190423">
    <property type="component" value="Unassembled WGS sequence"/>
</dbReference>
<dbReference type="OrthoDB" id="9802848at2"/>
<dbReference type="PANTHER" id="PTHR47396:SF1">
    <property type="entry name" value="ATP-DEPENDENT HELICASE IRC3-RELATED"/>
    <property type="match status" value="1"/>
</dbReference>
<dbReference type="InterPro" id="IPR006935">
    <property type="entry name" value="Helicase/UvrB_N"/>
</dbReference>
<reference evidence="2 3" key="1">
    <citation type="submission" date="2017-02" db="EMBL/GenBank/DDBJ databases">
        <authorList>
            <person name="Peterson S.W."/>
        </authorList>
    </citation>
    <scope>NUCLEOTIDE SEQUENCE [LARGE SCALE GENOMIC DNA]</scope>
    <source>
        <strain evidence="2 3">ATCC BAA-908</strain>
    </source>
</reference>
<name>A0A1T4JZS1_TREPO</name>
<dbReference type="RefSeq" id="WP_078932822.1">
    <property type="nucleotide sequence ID" value="NZ_FUWG01000006.1"/>
</dbReference>
<dbReference type="Gene3D" id="3.40.50.300">
    <property type="entry name" value="P-loop containing nucleotide triphosphate hydrolases"/>
    <property type="match status" value="2"/>
</dbReference>
<dbReference type="GO" id="GO:0003677">
    <property type="term" value="F:DNA binding"/>
    <property type="evidence" value="ECO:0007669"/>
    <property type="project" value="InterPro"/>
</dbReference>
<dbReference type="Pfam" id="PF04851">
    <property type="entry name" value="ResIII"/>
    <property type="match status" value="1"/>
</dbReference>
<dbReference type="CDD" id="cd18785">
    <property type="entry name" value="SF2_C"/>
    <property type="match status" value="1"/>
</dbReference>
<dbReference type="PROSITE" id="PS51192">
    <property type="entry name" value="HELICASE_ATP_BIND_1"/>
    <property type="match status" value="1"/>
</dbReference>
<dbReference type="SUPFAM" id="SSF52540">
    <property type="entry name" value="P-loop containing nucleoside triphosphate hydrolases"/>
    <property type="match status" value="2"/>
</dbReference>
<dbReference type="GO" id="GO:0016787">
    <property type="term" value="F:hydrolase activity"/>
    <property type="evidence" value="ECO:0007669"/>
    <property type="project" value="InterPro"/>
</dbReference>
<evidence type="ECO:0000259" key="1">
    <source>
        <dbReference type="PROSITE" id="PS51192"/>
    </source>
</evidence>
<dbReference type="Gene3D" id="3.30.870.10">
    <property type="entry name" value="Endonuclease Chain A"/>
    <property type="match status" value="1"/>
</dbReference>
<dbReference type="AlphaFoldDB" id="A0A1T4JZS1"/>
<dbReference type="STRING" id="261392.SAMN02745149_00910"/>
<dbReference type="EMBL" id="FUWG01000006">
    <property type="protein sequence ID" value="SJZ35726.1"/>
    <property type="molecule type" value="Genomic_DNA"/>
</dbReference>
<protein>
    <recommendedName>
        <fullName evidence="1">Helicase ATP-binding domain-containing protein</fullName>
    </recommendedName>
</protein>
<accession>A0A1T4JZS1</accession>
<dbReference type="GeneID" id="78316216"/>
<dbReference type="CDD" id="cd09126">
    <property type="entry name" value="PLDc_C_DEXD_like"/>
    <property type="match status" value="1"/>
</dbReference>
<proteinExistence type="predicted"/>
<sequence>MTLPQFLEKLSKSQITEEVLKLCRLYPEVENYFENKISEINSEQKITKNSASENMSTAISFVTRLSSPQEKINLFKSIFVGREDVFALRWFNKKTNKSGYSPVCANKWQSGKCDLKKFSCSKCPYKSLVKLDDRFLFNHLAGKSENACDVIGLYPLMNGNVCRFLAFDFDSHKGFENSWKDDVFAVKSICKEFDIPSYMEISRSGNGCHLWIFFSENVSASLARNLGFDILKMAMQKRHSLPFESFDRVFPNQNEIPDGGYGNLIALPLQGKAVKDGKSVFVDDFLKPFCDQWDFLSSIKKIDEAFIKTVLSKIRKTLPEYVKEEKAEIDEENSKSVKKDVKFNDDKSCSEKTPIFSKADFQEKVFIRLTNYVEISKKGISENALLALRRTAVFLNPEYFKKLKMRLPLYNIPRYIDCSKNIGDFLLLPRGVLNKIKALLNSAEVEYEIADEREKGSSIEIKFYGTLFENQKTAFNSLKNADYGILSAGTGFGKTVVSAALIAEKKVSTLILVTSNALLEQWKNRLQDFLKITPGTISGGKDKLTGIVDIAIVKSLCEQNTDELKKRRYKYGMVIVDECHHVAAFQTENLVSSFRAKYVYGLSATPIRRDGHQKIIFYQCGSVLYETTVRQMNQLQTFSHYFIPRFTSFHLLEKENSKNKNLNEYFEKMIKNEARNLMIVSDIKKSIENGRTPLVLSDRLEHLEILKEKLTGCAENVILITGRGTQKQKKQQFEELNSVPSAATLIVLATGKYVGEGFDNPRFDTLMLALPFSWKGLLSQYCGRLHRNFEGKDEVQIFDYVDFLVPVFDRMYQNRLKGYRQMDYSIKSCLPNSDSSSDSNENYLKEPEQDSGLKDLETAKKHFIKDISDARSKIVICAPYLSKTEVTDFSFFASKKIIEGVKIFILTKKEEDEQKAQKTRTLISILQNAGVQIVFTKNKGQKLAVIDERILWYGSINFLGFTEKDECSMRINDSALASKIEGEISSKETLNKSY</sequence>
<feature type="domain" description="Helicase ATP-binding" evidence="1">
    <location>
        <begin position="475"/>
        <end position="624"/>
    </location>
</feature>
<dbReference type="Pfam" id="PF13091">
    <property type="entry name" value="PLDc_2"/>
    <property type="match status" value="1"/>
</dbReference>
<organism evidence="2 3">
    <name type="scientific">Treponema porcinum</name>
    <dbReference type="NCBI Taxonomy" id="261392"/>
    <lineage>
        <taxon>Bacteria</taxon>
        <taxon>Pseudomonadati</taxon>
        <taxon>Spirochaetota</taxon>
        <taxon>Spirochaetia</taxon>
        <taxon>Spirochaetales</taxon>
        <taxon>Treponemataceae</taxon>
        <taxon>Treponema</taxon>
    </lineage>
</organism>
<dbReference type="Pfam" id="PF22548">
    <property type="entry name" value="AEP-TOTE"/>
    <property type="match status" value="1"/>
</dbReference>
<dbReference type="InterPro" id="IPR025202">
    <property type="entry name" value="PLD-like_dom"/>
</dbReference>